<dbReference type="RefSeq" id="WP_123237684.1">
    <property type="nucleotide sequence ID" value="NZ_RJVP01000004.1"/>
</dbReference>
<dbReference type="PANTHER" id="PTHR43484:SF1">
    <property type="entry name" value="FLAGELLAR MOTOR SWITCH PROTEIN FLIN"/>
    <property type="match status" value="1"/>
</dbReference>
<comment type="subcellular location">
    <subcellularLocation>
        <location evidence="1">Cell membrane</location>
        <topology evidence="1">Peripheral membrane protein</topology>
        <orientation evidence="1">Cytoplasmic side</orientation>
    </subcellularLocation>
</comment>
<evidence type="ECO:0000256" key="4">
    <source>
        <dbReference type="ARBA" id="ARBA00022475"/>
    </source>
</evidence>
<proteinExistence type="inferred from homology"/>
<keyword evidence="9" id="KW-0282">Flagellum</keyword>
<dbReference type="SUPFAM" id="SSF101801">
    <property type="entry name" value="Surface presentation of antigens (SPOA)"/>
    <property type="match status" value="1"/>
</dbReference>
<keyword evidence="9" id="KW-0966">Cell projection</keyword>
<dbReference type="GO" id="GO:0009425">
    <property type="term" value="C:bacterial-type flagellum basal body"/>
    <property type="evidence" value="ECO:0007669"/>
    <property type="project" value="InterPro"/>
</dbReference>
<keyword evidence="5" id="KW-0145">Chemotaxis</keyword>
<keyword evidence="9" id="KW-0969">Cilium</keyword>
<evidence type="ECO:0000256" key="7">
    <source>
        <dbReference type="ARBA" id="ARBA00023136"/>
    </source>
</evidence>
<evidence type="ECO:0000256" key="3">
    <source>
        <dbReference type="ARBA" id="ARBA00021897"/>
    </source>
</evidence>
<feature type="domain" description="Flagellar motor switch protein FliN-like C-terminal" evidence="8">
    <location>
        <begin position="43"/>
        <end position="112"/>
    </location>
</feature>
<dbReference type="GO" id="GO:0003774">
    <property type="term" value="F:cytoskeletal motor activity"/>
    <property type="evidence" value="ECO:0007669"/>
    <property type="project" value="InterPro"/>
</dbReference>
<dbReference type="PRINTS" id="PR00956">
    <property type="entry name" value="FLGMOTORFLIN"/>
</dbReference>
<comment type="similarity">
    <text evidence="2">Belongs to the FliN/MopA/SpaO family.</text>
</comment>
<dbReference type="AlphaFoldDB" id="A0A3N0UZF4"/>
<protein>
    <recommendedName>
        <fullName evidence="3">Flagellar motor switch protein FliN</fullName>
    </recommendedName>
</protein>
<reference evidence="9 10" key="1">
    <citation type="submission" date="2018-10" db="EMBL/GenBank/DDBJ databases">
        <authorList>
            <person name="Chen W.-M."/>
        </authorList>
    </citation>
    <scope>NUCLEOTIDE SEQUENCE [LARGE SCALE GENOMIC DNA]</scope>
    <source>
        <strain evidence="9 10">H-5</strain>
    </source>
</reference>
<name>A0A3N0UZF4_9PROT</name>
<evidence type="ECO:0000259" key="8">
    <source>
        <dbReference type="Pfam" id="PF01052"/>
    </source>
</evidence>
<evidence type="ECO:0000313" key="10">
    <source>
        <dbReference type="Proteomes" id="UP000275137"/>
    </source>
</evidence>
<dbReference type="GO" id="GO:0071973">
    <property type="term" value="P:bacterial-type flagellum-dependent cell motility"/>
    <property type="evidence" value="ECO:0007669"/>
    <property type="project" value="InterPro"/>
</dbReference>
<dbReference type="GO" id="GO:0005886">
    <property type="term" value="C:plasma membrane"/>
    <property type="evidence" value="ECO:0007669"/>
    <property type="project" value="UniProtKB-SubCell"/>
</dbReference>
<dbReference type="InterPro" id="IPR051469">
    <property type="entry name" value="FliN/MopA/SpaO"/>
</dbReference>
<evidence type="ECO:0000256" key="1">
    <source>
        <dbReference type="ARBA" id="ARBA00004413"/>
    </source>
</evidence>
<keyword evidence="10" id="KW-1185">Reference proteome</keyword>
<gene>
    <name evidence="9" type="ORF">ED236_09275</name>
</gene>
<keyword evidence="4" id="KW-1003">Cell membrane</keyword>
<keyword evidence="7" id="KW-0472">Membrane</keyword>
<evidence type="ECO:0000256" key="6">
    <source>
        <dbReference type="ARBA" id="ARBA00022779"/>
    </source>
</evidence>
<evidence type="ECO:0000256" key="5">
    <source>
        <dbReference type="ARBA" id="ARBA00022500"/>
    </source>
</evidence>
<dbReference type="GO" id="GO:0006935">
    <property type="term" value="P:chemotaxis"/>
    <property type="evidence" value="ECO:0007669"/>
    <property type="project" value="UniProtKB-KW"/>
</dbReference>
<organism evidence="9 10">
    <name type="scientific">Pseudomethylobacillus aquaticus</name>
    <dbReference type="NCBI Taxonomy" id="2676064"/>
    <lineage>
        <taxon>Bacteria</taxon>
        <taxon>Pseudomonadati</taxon>
        <taxon>Pseudomonadota</taxon>
        <taxon>Betaproteobacteria</taxon>
        <taxon>Nitrosomonadales</taxon>
        <taxon>Methylophilaceae</taxon>
        <taxon>Pseudomethylobacillus</taxon>
    </lineage>
</organism>
<dbReference type="InterPro" id="IPR036429">
    <property type="entry name" value="SpoA-like_sf"/>
</dbReference>
<dbReference type="Proteomes" id="UP000275137">
    <property type="component" value="Unassembled WGS sequence"/>
</dbReference>
<dbReference type="PANTHER" id="PTHR43484">
    <property type="match status" value="1"/>
</dbReference>
<dbReference type="InterPro" id="IPR001543">
    <property type="entry name" value="FliN-like_C"/>
</dbReference>
<sequence length="118" mass="12384">MKQNESSIPVKPETRVAKEVALSELTPVNTNGTKLLNGNFSIISGLKVSVEVLVGSAEISVEELFSLDKGSVVALQESHHAPLIVRLDGKPIASGNLVVVGDRFGIAIQDILATPAAK</sequence>
<dbReference type="Gene3D" id="2.30.330.10">
    <property type="entry name" value="SpoA-like"/>
    <property type="match status" value="1"/>
</dbReference>
<dbReference type="Pfam" id="PF01052">
    <property type="entry name" value="FliMN_C"/>
    <property type="match status" value="1"/>
</dbReference>
<evidence type="ECO:0000313" key="9">
    <source>
        <dbReference type="EMBL" id="ROH85910.1"/>
    </source>
</evidence>
<comment type="caution">
    <text evidence="9">The sequence shown here is derived from an EMBL/GenBank/DDBJ whole genome shotgun (WGS) entry which is preliminary data.</text>
</comment>
<keyword evidence="6" id="KW-0283">Flagellar rotation</keyword>
<dbReference type="EMBL" id="RJVP01000004">
    <property type="protein sequence ID" value="ROH85910.1"/>
    <property type="molecule type" value="Genomic_DNA"/>
</dbReference>
<dbReference type="InterPro" id="IPR001172">
    <property type="entry name" value="FliN_T3SS_HrcQb"/>
</dbReference>
<accession>A0A3N0UZF4</accession>
<evidence type="ECO:0000256" key="2">
    <source>
        <dbReference type="ARBA" id="ARBA00009226"/>
    </source>
</evidence>